<keyword evidence="3" id="KW-1185">Reference proteome</keyword>
<accession>A0A6A5Q8Q1</accession>
<organism evidence="2 3">
    <name type="scientific">Ampelomyces quisqualis</name>
    <name type="common">Powdery mildew agent</name>
    <dbReference type="NCBI Taxonomy" id="50730"/>
    <lineage>
        <taxon>Eukaryota</taxon>
        <taxon>Fungi</taxon>
        <taxon>Dikarya</taxon>
        <taxon>Ascomycota</taxon>
        <taxon>Pezizomycotina</taxon>
        <taxon>Dothideomycetes</taxon>
        <taxon>Pleosporomycetidae</taxon>
        <taxon>Pleosporales</taxon>
        <taxon>Pleosporineae</taxon>
        <taxon>Phaeosphaeriaceae</taxon>
        <taxon>Ampelomyces</taxon>
    </lineage>
</organism>
<sequence length="116" mass="12850">MGGVRTVPRVRVCVGSRTRLSRSVSDGCFLPRGGRGICLDAQPHVRAARRRSGLVDATPPMRTGQRSGIWGFFFGKEGGWSRLRQANNEVRPARAQVKKKDDKHGRDNKGGARRPR</sequence>
<feature type="region of interest" description="Disordered" evidence="1">
    <location>
        <begin position="85"/>
        <end position="116"/>
    </location>
</feature>
<gene>
    <name evidence="2" type="ORF">BDU57DRAFT_110597</name>
</gene>
<reference evidence="2" key="1">
    <citation type="journal article" date="2020" name="Stud. Mycol.">
        <title>101 Dothideomycetes genomes: a test case for predicting lifestyles and emergence of pathogens.</title>
        <authorList>
            <person name="Haridas S."/>
            <person name="Albert R."/>
            <person name="Binder M."/>
            <person name="Bloem J."/>
            <person name="Labutti K."/>
            <person name="Salamov A."/>
            <person name="Andreopoulos B."/>
            <person name="Baker S."/>
            <person name="Barry K."/>
            <person name="Bills G."/>
            <person name="Bluhm B."/>
            <person name="Cannon C."/>
            <person name="Castanera R."/>
            <person name="Culley D."/>
            <person name="Daum C."/>
            <person name="Ezra D."/>
            <person name="Gonzalez J."/>
            <person name="Henrissat B."/>
            <person name="Kuo A."/>
            <person name="Liang C."/>
            <person name="Lipzen A."/>
            <person name="Lutzoni F."/>
            <person name="Magnuson J."/>
            <person name="Mondo S."/>
            <person name="Nolan M."/>
            <person name="Ohm R."/>
            <person name="Pangilinan J."/>
            <person name="Park H.-J."/>
            <person name="Ramirez L."/>
            <person name="Alfaro M."/>
            <person name="Sun H."/>
            <person name="Tritt A."/>
            <person name="Yoshinaga Y."/>
            <person name="Zwiers L.-H."/>
            <person name="Turgeon B."/>
            <person name="Goodwin S."/>
            <person name="Spatafora J."/>
            <person name="Crous P."/>
            <person name="Grigoriev I."/>
        </authorList>
    </citation>
    <scope>NUCLEOTIDE SEQUENCE</scope>
    <source>
        <strain evidence="2">HMLAC05119</strain>
    </source>
</reference>
<protein>
    <submittedName>
        <fullName evidence="2">Uncharacterized protein</fullName>
    </submittedName>
</protein>
<feature type="compositionally biased region" description="Basic and acidic residues" evidence="1">
    <location>
        <begin position="98"/>
        <end position="110"/>
    </location>
</feature>
<evidence type="ECO:0000256" key="1">
    <source>
        <dbReference type="SAM" id="MobiDB-lite"/>
    </source>
</evidence>
<evidence type="ECO:0000313" key="2">
    <source>
        <dbReference type="EMBL" id="KAF1911106.1"/>
    </source>
</evidence>
<evidence type="ECO:0000313" key="3">
    <source>
        <dbReference type="Proteomes" id="UP000800096"/>
    </source>
</evidence>
<proteinExistence type="predicted"/>
<dbReference type="EMBL" id="ML979146">
    <property type="protein sequence ID" value="KAF1911106.1"/>
    <property type="molecule type" value="Genomic_DNA"/>
</dbReference>
<dbReference type="Proteomes" id="UP000800096">
    <property type="component" value="Unassembled WGS sequence"/>
</dbReference>
<dbReference type="AlphaFoldDB" id="A0A6A5Q8Q1"/>
<name>A0A6A5Q8Q1_AMPQU</name>